<proteinExistence type="predicted"/>
<dbReference type="FunCoup" id="H0WT65">
    <property type="interactions" value="267"/>
</dbReference>
<evidence type="ECO:0000256" key="1">
    <source>
        <dbReference type="SAM" id="MobiDB-lite"/>
    </source>
</evidence>
<dbReference type="Pfam" id="PF15287">
    <property type="entry name" value="KRBA1"/>
    <property type="match status" value="6"/>
</dbReference>
<organism evidence="2 3">
    <name type="scientific">Otolemur garnettii</name>
    <name type="common">Small-eared galago</name>
    <name type="synonym">Garnett's greater bushbaby</name>
    <dbReference type="NCBI Taxonomy" id="30611"/>
    <lineage>
        <taxon>Eukaryota</taxon>
        <taxon>Metazoa</taxon>
        <taxon>Chordata</taxon>
        <taxon>Craniata</taxon>
        <taxon>Vertebrata</taxon>
        <taxon>Euteleostomi</taxon>
        <taxon>Mammalia</taxon>
        <taxon>Eutheria</taxon>
        <taxon>Euarchontoglires</taxon>
        <taxon>Primates</taxon>
        <taxon>Strepsirrhini</taxon>
        <taxon>Lorisiformes</taxon>
        <taxon>Galagidae</taxon>
        <taxon>Otolemur</taxon>
    </lineage>
</organism>
<feature type="compositionally biased region" description="Basic and acidic residues" evidence="1">
    <location>
        <begin position="524"/>
        <end position="548"/>
    </location>
</feature>
<feature type="compositionally biased region" description="Low complexity" evidence="1">
    <location>
        <begin position="754"/>
        <end position="784"/>
    </location>
</feature>
<dbReference type="EMBL" id="AAQR03087293">
    <property type="status" value="NOT_ANNOTATED_CDS"/>
    <property type="molecule type" value="Genomic_DNA"/>
</dbReference>
<dbReference type="Proteomes" id="UP000005225">
    <property type="component" value="Unassembled WGS sequence"/>
</dbReference>
<keyword evidence="3" id="KW-1185">Reference proteome</keyword>
<evidence type="ECO:0000313" key="2">
    <source>
        <dbReference type="Ensembl" id="ENSOGAP00000005317.2"/>
    </source>
</evidence>
<dbReference type="PANTHER" id="PTHR22740:SF3">
    <property type="entry name" value="PROTEIN KRBA1"/>
    <property type="match status" value="1"/>
</dbReference>
<dbReference type="InterPro" id="IPR040095">
    <property type="entry name" value="KRBA1"/>
</dbReference>
<feature type="region of interest" description="Disordered" evidence="1">
    <location>
        <begin position="397"/>
        <end position="498"/>
    </location>
</feature>
<dbReference type="InParanoid" id="H0WT65"/>
<reference evidence="2" key="2">
    <citation type="submission" date="2025-08" db="UniProtKB">
        <authorList>
            <consortium name="Ensembl"/>
        </authorList>
    </citation>
    <scope>IDENTIFICATION</scope>
</reference>
<feature type="region of interest" description="Disordered" evidence="1">
    <location>
        <begin position="668"/>
        <end position="784"/>
    </location>
</feature>
<feature type="region of interest" description="Disordered" evidence="1">
    <location>
        <begin position="514"/>
        <end position="559"/>
    </location>
</feature>
<dbReference type="PANTHER" id="PTHR22740">
    <property type="entry name" value="PROTEIN KRBA1"/>
    <property type="match status" value="1"/>
</dbReference>
<dbReference type="STRING" id="30611.ENSOGAP00000005317"/>
<reference evidence="3" key="1">
    <citation type="submission" date="2011-03" db="EMBL/GenBank/DDBJ databases">
        <title>Version 3 of the genome sequence of Otolemur garnettii (Bushbaby).</title>
        <authorList>
            <consortium name="The Broad Institute Genome Sequencing Platform"/>
            <person name="Di Palma F."/>
            <person name="Johnson J."/>
            <person name="Lander E.S."/>
            <person name="Lindblad-Toh K."/>
            <person name="Jaffe D.B."/>
            <person name="Gnerre S."/>
            <person name="MacCallum I."/>
            <person name="Przybylski D."/>
            <person name="Ribeiro F.J."/>
            <person name="Burton J.N."/>
            <person name="Walker B.J."/>
            <person name="Sharpe T."/>
            <person name="Hall G."/>
        </authorList>
    </citation>
    <scope>NUCLEOTIDE SEQUENCE [LARGE SCALE GENOMIC DNA]</scope>
</reference>
<feature type="region of interest" description="Disordered" evidence="1">
    <location>
        <begin position="629"/>
        <end position="655"/>
    </location>
</feature>
<dbReference type="OMA" id="TCHQRGL"/>
<dbReference type="SMART" id="SM01258">
    <property type="entry name" value="KRBA1"/>
    <property type="match status" value="6"/>
</dbReference>
<feature type="compositionally biased region" description="Low complexity" evidence="1">
    <location>
        <begin position="371"/>
        <end position="380"/>
    </location>
</feature>
<feature type="compositionally biased region" description="Polar residues" evidence="1">
    <location>
        <begin position="404"/>
        <end position="413"/>
    </location>
</feature>
<feature type="compositionally biased region" description="Low complexity" evidence="1">
    <location>
        <begin position="677"/>
        <end position="693"/>
    </location>
</feature>
<reference evidence="2" key="3">
    <citation type="submission" date="2025-09" db="UniProtKB">
        <authorList>
            <consortium name="Ensembl"/>
        </authorList>
    </citation>
    <scope>IDENTIFICATION</scope>
</reference>
<protein>
    <submittedName>
        <fullName evidence="2">KRAB-A domain containing 1</fullName>
    </submittedName>
</protein>
<feature type="compositionally biased region" description="Polar residues" evidence="1">
    <location>
        <begin position="349"/>
        <end position="359"/>
    </location>
</feature>
<dbReference type="eggNOG" id="ENOG502S92J">
    <property type="taxonomic scope" value="Eukaryota"/>
</dbReference>
<accession>H0WT65</accession>
<sequence length="1024" mass="106177">MRENYETLVSVGTAELLPLSAFLSPTEPAGASGLGGCTAEGLEPAGGGGPQGGQPQHSLHLTALVQLVKEIPEFLFGEVRGAANSPESGGASLDGERASPEAPAAVEPCPLRGLLSCLPDVSVSQPSLASTPTSSSCSSSPPTEGEEGSPLPITATVDKPWPTGKAGPRAPGREPSPPVWSPGRRKSPRGQERGTSGAGLSPGNSPLQGLINCLKEILVPGPQHPGAPLNSLPPLPGLGTSKLTSMDLGPGRPPQEVKTEVASGDCPLQGLLNCLKEIPEARDRHPSTPAVEDQWPQEDLGAWKRDSGGSGHLLRPAACPGLGASGLLSVKVEGSWAQSPPVPAFCRPSRQTLSPSATGDTRRVPGPSWHPQAQAASASSSPLEALEACLKGIPLSGSLPPQPLATSWSQSPQPGDPRSQRPELQPYGSHSGGAAREPPLPLGCVRGGSARHPGTRHTPSSFSSSSSTDGDLDFGSPVGSQVQRPGKGSPAGSSPLQGLENCLKEIPVPRLQPAWSCSSAADGGSRRAEPGSWTADKEGLRGEAHEPARLGQSRGEVHTRTPRLANPEAFASSCVPTCHQRGLRNLGATRPEAWRWLQDGPATKPSPLHCLESSLRGILPTRPLHFACLAGPDPSPSPGSSSSFSSSEGEDLRPEPTLWQPHLQERDCLPSSKCPVPQSSCPGGSSTSSSSRSPGEDSRRTEPGGCSILNAGAARELCPAPQLERRPEPRVGEASKGLEPGQGRPRVAARTHGELPPTGLLELPSESPPLQLLPPATASPALPSASPRLPCPCGRPLQQELHSLGAALAEKLDQLAGALAGLAQEVATMRTQVNRLGRRPQGPGLKSQASWPWTLPRGPRWANSPGHRHLPYWRLKGPARPKPKILRGQVEACRAGSSRGLSRGRVRLVPQIPPDTTPAELSGPNCSPSHLSARSCHTMPTGYPPLAHAMGCQSPLPPLVPAALSALTGFPAAGTGIEPPAAAVAPAGILNQPKEPNSLLGGVQRTPQEDLWGGEHRDPQWGAH</sequence>
<dbReference type="Ensembl" id="ENSOGAT00000005947.2">
    <property type="protein sequence ID" value="ENSOGAP00000005317.2"/>
    <property type="gene ID" value="ENSOGAG00000005944.2"/>
</dbReference>
<dbReference type="InterPro" id="IPR029317">
    <property type="entry name" value="KRBA1_rpt"/>
</dbReference>
<dbReference type="GeneTree" id="ENSGT00390000006211"/>
<feature type="region of interest" description="Disordered" evidence="1">
    <location>
        <begin position="339"/>
        <end position="380"/>
    </location>
</feature>
<feature type="compositionally biased region" description="Low complexity" evidence="1">
    <location>
        <begin position="124"/>
        <end position="152"/>
    </location>
</feature>
<feature type="compositionally biased region" description="Basic and acidic residues" evidence="1">
    <location>
        <begin position="723"/>
        <end position="733"/>
    </location>
</feature>
<feature type="region of interest" description="Disordered" evidence="1">
    <location>
        <begin position="123"/>
        <end position="207"/>
    </location>
</feature>
<name>H0WT65_OTOGA</name>
<feature type="region of interest" description="Disordered" evidence="1">
    <location>
        <begin position="993"/>
        <end position="1024"/>
    </location>
</feature>
<feature type="region of interest" description="Disordered" evidence="1">
    <location>
        <begin position="82"/>
        <end position="105"/>
    </location>
</feature>
<dbReference type="AlphaFoldDB" id="H0WT65"/>
<feature type="region of interest" description="Disordered" evidence="1">
    <location>
        <begin position="238"/>
        <end position="263"/>
    </location>
</feature>
<feature type="compositionally biased region" description="Low complexity" evidence="1">
    <location>
        <begin position="638"/>
        <end position="647"/>
    </location>
</feature>
<evidence type="ECO:0000313" key="3">
    <source>
        <dbReference type="Proteomes" id="UP000005225"/>
    </source>
</evidence>
<feature type="compositionally biased region" description="Basic and acidic residues" evidence="1">
    <location>
        <begin position="1013"/>
        <end position="1024"/>
    </location>
</feature>
<dbReference type="HOGENOM" id="CLU_299337_0_0_1"/>